<dbReference type="EMBL" id="BONZ01000075">
    <property type="protein sequence ID" value="GIH18944.1"/>
    <property type="molecule type" value="Genomic_DNA"/>
</dbReference>
<name>A0A8J3QZ82_9ACTN</name>
<evidence type="ECO:0000313" key="2">
    <source>
        <dbReference type="Proteomes" id="UP000642748"/>
    </source>
</evidence>
<reference evidence="1" key="1">
    <citation type="submission" date="2021-01" db="EMBL/GenBank/DDBJ databases">
        <title>Whole genome shotgun sequence of Rugosimonospora africana NBRC 104875.</title>
        <authorList>
            <person name="Komaki H."/>
            <person name="Tamura T."/>
        </authorList>
    </citation>
    <scope>NUCLEOTIDE SEQUENCE</scope>
    <source>
        <strain evidence="1">NBRC 104875</strain>
    </source>
</reference>
<organism evidence="1 2">
    <name type="scientific">Rugosimonospora africana</name>
    <dbReference type="NCBI Taxonomy" id="556532"/>
    <lineage>
        <taxon>Bacteria</taxon>
        <taxon>Bacillati</taxon>
        <taxon>Actinomycetota</taxon>
        <taxon>Actinomycetes</taxon>
        <taxon>Micromonosporales</taxon>
        <taxon>Micromonosporaceae</taxon>
        <taxon>Rugosimonospora</taxon>
    </lineage>
</organism>
<keyword evidence="2" id="KW-1185">Reference proteome</keyword>
<dbReference type="Proteomes" id="UP000642748">
    <property type="component" value="Unassembled WGS sequence"/>
</dbReference>
<sequence length="59" mass="6085">MAGIQVPPLVIAGSDTFPRLMTAAEQVVRAVPSARYLSLGLVRAVPVIGARSVAPGYPP</sequence>
<accession>A0A8J3QZ82</accession>
<dbReference type="AlphaFoldDB" id="A0A8J3QZ82"/>
<protein>
    <submittedName>
        <fullName evidence="1">Uncharacterized protein</fullName>
    </submittedName>
</protein>
<evidence type="ECO:0000313" key="1">
    <source>
        <dbReference type="EMBL" id="GIH18944.1"/>
    </source>
</evidence>
<proteinExistence type="predicted"/>
<gene>
    <name evidence="1" type="ORF">Raf01_71160</name>
</gene>
<comment type="caution">
    <text evidence="1">The sequence shown here is derived from an EMBL/GenBank/DDBJ whole genome shotgun (WGS) entry which is preliminary data.</text>
</comment>